<dbReference type="InterPro" id="IPR015424">
    <property type="entry name" value="PyrdxlP-dep_Trfase"/>
</dbReference>
<accession>A0A7I9Y6D8</accession>
<dbReference type="Pfam" id="PF00155">
    <property type="entry name" value="Aminotran_1_2"/>
    <property type="match status" value="1"/>
</dbReference>
<evidence type="ECO:0000313" key="7">
    <source>
        <dbReference type="Proteomes" id="UP000465305"/>
    </source>
</evidence>
<dbReference type="EMBL" id="BLKY01000001">
    <property type="protein sequence ID" value="GFG84154.1"/>
    <property type="molecule type" value="Genomic_DNA"/>
</dbReference>
<dbReference type="InterPro" id="IPR004838">
    <property type="entry name" value="NHTrfase_class1_PyrdxlP-BS"/>
</dbReference>
<dbReference type="PANTHER" id="PTHR42832">
    <property type="entry name" value="AMINO ACID AMINOTRANSFERASE"/>
    <property type="match status" value="1"/>
</dbReference>
<evidence type="ECO:0000256" key="2">
    <source>
        <dbReference type="ARBA" id="ARBA00022576"/>
    </source>
</evidence>
<gene>
    <name evidence="6" type="ORF">MALGJ_08300</name>
</gene>
<evidence type="ECO:0000259" key="5">
    <source>
        <dbReference type="Pfam" id="PF00155"/>
    </source>
</evidence>
<protein>
    <recommendedName>
        <fullName evidence="4">Aminotransferase</fullName>
        <ecNumber evidence="4">2.6.1.-</ecNumber>
    </recommendedName>
</protein>
<comment type="caution">
    <text evidence="6">The sequence shown here is derived from an EMBL/GenBank/DDBJ whole genome shotgun (WGS) entry which is preliminary data.</text>
</comment>
<dbReference type="InterPro" id="IPR015421">
    <property type="entry name" value="PyrdxlP-dep_Trfase_major"/>
</dbReference>
<keyword evidence="2 4" id="KW-0032">Aminotransferase</keyword>
<evidence type="ECO:0000256" key="4">
    <source>
        <dbReference type="RuleBase" id="RU000481"/>
    </source>
</evidence>
<dbReference type="NCBIfam" id="TIGR03539">
    <property type="entry name" value="DapC_actino"/>
    <property type="match status" value="1"/>
</dbReference>
<feature type="domain" description="Aminotransferase class I/classII large" evidence="5">
    <location>
        <begin position="34"/>
        <end position="368"/>
    </location>
</feature>
<dbReference type="PROSITE" id="PS00105">
    <property type="entry name" value="AA_TRANSFER_CLASS_1"/>
    <property type="match status" value="1"/>
</dbReference>
<dbReference type="Gene3D" id="3.90.1150.10">
    <property type="entry name" value="Aspartate Aminotransferase, domain 1"/>
    <property type="match status" value="1"/>
</dbReference>
<name>A0A7I9Y6D8_MYCAL</name>
<dbReference type="GO" id="GO:0030170">
    <property type="term" value="F:pyridoxal phosphate binding"/>
    <property type="evidence" value="ECO:0007669"/>
    <property type="project" value="InterPro"/>
</dbReference>
<dbReference type="EC" id="2.6.1.-" evidence="4"/>
<keyword evidence="3 4" id="KW-0808">Transferase</keyword>
<comment type="similarity">
    <text evidence="4">Belongs to the class-I pyridoxal-phosphate-dependent aminotransferase family.</text>
</comment>
<dbReference type="Gene3D" id="3.40.640.10">
    <property type="entry name" value="Type I PLP-dependent aspartate aminotransferase-like (Major domain)"/>
    <property type="match status" value="1"/>
</dbReference>
<reference evidence="6 7" key="1">
    <citation type="journal article" date="2019" name="Emerg. Microbes Infect.">
        <title>Comprehensive subspecies identification of 175 nontuberculous mycobacteria species based on 7547 genomic profiles.</title>
        <authorList>
            <person name="Matsumoto Y."/>
            <person name="Kinjo T."/>
            <person name="Motooka D."/>
            <person name="Nabeya D."/>
            <person name="Jung N."/>
            <person name="Uechi K."/>
            <person name="Horii T."/>
            <person name="Iida T."/>
            <person name="Fujita J."/>
            <person name="Nakamura S."/>
        </authorList>
    </citation>
    <scope>NUCLEOTIDE SEQUENCE [LARGE SCALE GENOMIC DNA]</scope>
    <source>
        <strain evidence="6 7">JCM 30723</strain>
    </source>
</reference>
<dbReference type="Proteomes" id="UP000465305">
    <property type="component" value="Unassembled WGS sequence"/>
</dbReference>
<organism evidence="6 7">
    <name type="scientific">Mycolicibacter algericus</name>
    <name type="common">Mycobacterium algericum</name>
    <dbReference type="NCBI Taxonomy" id="1288388"/>
    <lineage>
        <taxon>Bacteria</taxon>
        <taxon>Bacillati</taxon>
        <taxon>Actinomycetota</taxon>
        <taxon>Actinomycetes</taxon>
        <taxon>Mycobacteriales</taxon>
        <taxon>Mycobacteriaceae</taxon>
        <taxon>Mycolicibacter</taxon>
    </lineage>
</organism>
<sequence length="372" mass="38797">MSPVYGGRSAALPTFPWDTLADVTALAKAHPDGIVDLSVGTPVDPVAPVIRDALAAASSAPGYPTTAGTPGLRASAVAALARRYGITGVAESAVLPVIGTKELIAWLPTLLGLGGDDVVVIPELAYPTYEVGARLAGASWVRSDAPQRLDGAPPALVYLNSPSNPTGAILTAGELRALVGWARENGVLLVSDECYLGLGWDDTAPRSVLHPQVCDGDHTGLLAVHSLSKTSSLAGYRAGFVAGDAAVVAELLAVRKHAGMMVPTPVQAAMAAALEDDEHEHEQRDRYARRRALLLPALRAAGFTVDHSQGGLYLWATRGEACRQTLGWLAERGILVAPGEFYGPSGAQHVRVALTAPDERIAAAVDRIDPDR</sequence>
<dbReference type="InterPro" id="IPR004839">
    <property type="entry name" value="Aminotransferase_I/II_large"/>
</dbReference>
<dbReference type="InterPro" id="IPR015422">
    <property type="entry name" value="PyrdxlP-dep_Trfase_small"/>
</dbReference>
<comment type="cofactor">
    <cofactor evidence="1 4">
        <name>pyridoxal 5'-phosphate</name>
        <dbReference type="ChEBI" id="CHEBI:597326"/>
    </cofactor>
</comment>
<dbReference type="PANTHER" id="PTHR42832:SF3">
    <property type="entry name" value="L-GLUTAMINE--4-(METHYLSULFANYL)-2-OXOBUTANOATE AMINOTRANSFERASE"/>
    <property type="match status" value="1"/>
</dbReference>
<dbReference type="CDD" id="cd00609">
    <property type="entry name" value="AAT_like"/>
    <property type="match status" value="1"/>
</dbReference>
<dbReference type="AlphaFoldDB" id="A0A7I9Y6D8"/>
<evidence type="ECO:0000313" key="6">
    <source>
        <dbReference type="EMBL" id="GFG84154.1"/>
    </source>
</evidence>
<dbReference type="InterPro" id="IPR019880">
    <property type="entry name" value="OxyQ"/>
</dbReference>
<dbReference type="SUPFAM" id="SSF53383">
    <property type="entry name" value="PLP-dependent transferases"/>
    <property type="match status" value="1"/>
</dbReference>
<evidence type="ECO:0000256" key="3">
    <source>
        <dbReference type="ARBA" id="ARBA00022679"/>
    </source>
</evidence>
<dbReference type="InterPro" id="IPR050881">
    <property type="entry name" value="LL-DAP_aminotransferase"/>
</dbReference>
<dbReference type="GO" id="GO:0008483">
    <property type="term" value="F:transaminase activity"/>
    <property type="evidence" value="ECO:0007669"/>
    <property type="project" value="UniProtKB-KW"/>
</dbReference>
<proteinExistence type="inferred from homology"/>
<evidence type="ECO:0000256" key="1">
    <source>
        <dbReference type="ARBA" id="ARBA00001933"/>
    </source>
</evidence>